<dbReference type="GO" id="GO:0020037">
    <property type="term" value="F:heme binding"/>
    <property type="evidence" value="ECO:0007669"/>
    <property type="project" value="InterPro"/>
</dbReference>
<protein>
    <submittedName>
        <fullName evidence="7">Cytochrome c</fullName>
    </submittedName>
</protein>
<dbReference type="GO" id="GO:0046872">
    <property type="term" value="F:metal ion binding"/>
    <property type="evidence" value="ECO:0007669"/>
    <property type="project" value="UniProtKB-KW"/>
</dbReference>
<dbReference type="PANTHER" id="PTHR35008:SF4">
    <property type="entry name" value="BLL4482 PROTEIN"/>
    <property type="match status" value="1"/>
</dbReference>
<sequence>MSTGASRWQLPAGIMGIGAVVLVLGWFDRPVEAEAETAAETAADTAQHLVAAQASSTAPATPVPEPEALVVVNGADIYNEHCATCHMGDGSGVPNFQPPIAGSPVVAAGRDRLEAVIRAGSAALQDRPNTMGWQMPPFGFLTDPEVEALVGYVTDTFGSPPQE</sequence>
<dbReference type="KEGG" id="slom:PXH66_04370"/>
<dbReference type="Gene3D" id="1.10.760.10">
    <property type="entry name" value="Cytochrome c-like domain"/>
    <property type="match status" value="1"/>
</dbReference>
<keyword evidence="8" id="KW-1185">Reference proteome</keyword>
<dbReference type="AlphaFoldDB" id="A0AAF0CQC3"/>
<proteinExistence type="predicted"/>
<evidence type="ECO:0000313" key="8">
    <source>
        <dbReference type="Proteomes" id="UP001218638"/>
    </source>
</evidence>
<feature type="domain" description="Cytochrome c" evidence="6">
    <location>
        <begin position="69"/>
        <end position="157"/>
    </location>
</feature>
<dbReference type="PROSITE" id="PS51007">
    <property type="entry name" value="CYTC"/>
    <property type="match status" value="1"/>
</dbReference>
<evidence type="ECO:0000256" key="1">
    <source>
        <dbReference type="ARBA" id="ARBA00022617"/>
    </source>
</evidence>
<dbReference type="InterPro" id="IPR051459">
    <property type="entry name" value="Cytochrome_c-type_DH"/>
</dbReference>
<keyword evidence="5" id="KW-0812">Transmembrane</keyword>
<evidence type="ECO:0000256" key="5">
    <source>
        <dbReference type="SAM" id="Phobius"/>
    </source>
</evidence>
<keyword evidence="5" id="KW-1133">Transmembrane helix</keyword>
<evidence type="ECO:0000259" key="6">
    <source>
        <dbReference type="PROSITE" id="PS51007"/>
    </source>
</evidence>
<name>A0AAF0CQC3_9BACT</name>
<dbReference type="Proteomes" id="UP001218638">
    <property type="component" value="Chromosome"/>
</dbReference>
<dbReference type="Pfam" id="PF13442">
    <property type="entry name" value="Cytochrome_CBB3"/>
    <property type="match status" value="1"/>
</dbReference>
<keyword evidence="5" id="KW-0472">Membrane</keyword>
<dbReference type="PANTHER" id="PTHR35008">
    <property type="entry name" value="BLL4482 PROTEIN-RELATED"/>
    <property type="match status" value="1"/>
</dbReference>
<evidence type="ECO:0000256" key="3">
    <source>
        <dbReference type="ARBA" id="ARBA00023004"/>
    </source>
</evidence>
<dbReference type="InterPro" id="IPR009056">
    <property type="entry name" value="Cyt_c-like_dom"/>
</dbReference>
<reference evidence="7" key="1">
    <citation type="submission" date="2023-03" db="EMBL/GenBank/DDBJ databases">
        <title>Lomoglobus Profundus gen. nov., sp. nov., a novel member of the phylum Verrucomicrobia, isolated from deep-marine sediment of South China Sea.</title>
        <authorList>
            <person name="Ahmad T."/>
            <person name="Ishaq S.E."/>
            <person name="Wang F."/>
        </authorList>
    </citation>
    <scope>NUCLEOTIDE SEQUENCE</scope>
    <source>
        <strain evidence="7">LMO-M01</strain>
    </source>
</reference>
<keyword evidence="3 4" id="KW-0408">Iron</keyword>
<evidence type="ECO:0000256" key="2">
    <source>
        <dbReference type="ARBA" id="ARBA00022723"/>
    </source>
</evidence>
<keyword evidence="2 4" id="KW-0479">Metal-binding</keyword>
<dbReference type="GO" id="GO:0009055">
    <property type="term" value="F:electron transfer activity"/>
    <property type="evidence" value="ECO:0007669"/>
    <property type="project" value="InterPro"/>
</dbReference>
<keyword evidence="1 4" id="KW-0349">Heme</keyword>
<dbReference type="SUPFAM" id="SSF46626">
    <property type="entry name" value="Cytochrome c"/>
    <property type="match status" value="1"/>
</dbReference>
<organism evidence="7 8">
    <name type="scientific">Synoicihabitans lomoniglobus</name>
    <dbReference type="NCBI Taxonomy" id="2909285"/>
    <lineage>
        <taxon>Bacteria</taxon>
        <taxon>Pseudomonadati</taxon>
        <taxon>Verrucomicrobiota</taxon>
        <taxon>Opitutia</taxon>
        <taxon>Opitutales</taxon>
        <taxon>Opitutaceae</taxon>
        <taxon>Synoicihabitans</taxon>
    </lineage>
</organism>
<dbReference type="InterPro" id="IPR036909">
    <property type="entry name" value="Cyt_c-like_dom_sf"/>
</dbReference>
<evidence type="ECO:0000313" key="7">
    <source>
        <dbReference type="EMBL" id="WED66081.1"/>
    </source>
</evidence>
<feature type="transmembrane region" description="Helical" evidence="5">
    <location>
        <begin position="6"/>
        <end position="27"/>
    </location>
</feature>
<accession>A0AAF0CQC3</accession>
<dbReference type="EMBL" id="CP119075">
    <property type="protein sequence ID" value="WED66081.1"/>
    <property type="molecule type" value="Genomic_DNA"/>
</dbReference>
<evidence type="ECO:0000256" key="4">
    <source>
        <dbReference type="PROSITE-ProRule" id="PRU00433"/>
    </source>
</evidence>
<gene>
    <name evidence="7" type="ORF">PXH66_04370</name>
</gene>
<dbReference type="RefSeq" id="WP_330931271.1">
    <property type="nucleotide sequence ID" value="NZ_CP119075.1"/>
</dbReference>